<evidence type="ECO:0000256" key="2">
    <source>
        <dbReference type="SAM" id="Phobius"/>
    </source>
</evidence>
<feature type="transmembrane region" description="Helical" evidence="2">
    <location>
        <begin position="65"/>
        <end position="85"/>
    </location>
</feature>
<protein>
    <submittedName>
        <fullName evidence="3">DUF3176 domain protein</fullName>
    </submittedName>
</protein>
<feature type="compositionally biased region" description="Basic and acidic residues" evidence="1">
    <location>
        <begin position="37"/>
        <end position="47"/>
    </location>
</feature>
<dbReference type="PANTHER" id="PTHR35394">
    <property type="entry name" value="DUF3176 DOMAIN-CONTAINING PROTEIN"/>
    <property type="match status" value="1"/>
</dbReference>
<evidence type="ECO:0000313" key="4">
    <source>
        <dbReference type="Proteomes" id="UP000030151"/>
    </source>
</evidence>
<dbReference type="AlphaFoldDB" id="A0A0A1URI2"/>
<name>A0A0A1URI2_9HYPO</name>
<sequence length="641" mass="71566">MAGIYTKLDSQVDLHGFTDADGEAKTESSSAEMPVEESNKSDAAARDGKSTIHTRSAWSLWKWEIFSIILGGAVIAAIFILLRIYENKALSEWRAPISINTVVAILTALFKGVLAVPISSGLGHIKWLLFSKRDRSLADLDKYDKASHGAWGSAILIFNQFRGRSVSLVASFGAALAILSLAIDSFSQASVSITTCVRTLPNSAYIPRVNHARDTTAGQLRHKARYLSTDMQFAILAGVYSPPANSSVSTDVTCSTGNCTFPVPFTTLDMCHSCSDISNQVMKLEHNTWLLPGYGSMIRTNYSDWYGMHLVNMTTSKNITGPEKPRTSLFDFQILAVKCNGSDDCRDDGKGTTHAGIAFECSLTPCVRTYMANMTNHVYAEHEVISRRQFLHPSVNPVVGFNVLKYFQLGVNRTFYNGNWIDCNASKSKTETHTTDIFSYKSYTEYLHENSTYREDPLYYRPECTFQVGDDEVYTMRAFADNLFSKATVLLPYRLSLFGEAWIQKLWDWGRMDFSTVDAFAKGLATSIGANWRRNPETLGIEYVEGHTHLTEPCIKVSWGFLFFLAILVIAESLFLVIIVIISHRSPWKGDWKSSILPYLFQKITLPNLTDKQTESDLKKAAEGVRATFEPVDGRWTLTTG</sequence>
<feature type="region of interest" description="Disordered" evidence="1">
    <location>
        <begin position="21"/>
        <end position="47"/>
    </location>
</feature>
<feature type="transmembrane region" description="Helical" evidence="2">
    <location>
        <begin position="97"/>
        <end position="125"/>
    </location>
</feature>
<comment type="caution">
    <text evidence="3">The sequence shown here is derived from an EMBL/GenBank/DDBJ whole genome shotgun (WGS) entry which is preliminary data.</text>
</comment>
<keyword evidence="2" id="KW-0812">Transmembrane</keyword>
<keyword evidence="2" id="KW-0472">Membrane</keyword>
<dbReference type="OrthoDB" id="4960252at2759"/>
<evidence type="ECO:0000256" key="1">
    <source>
        <dbReference type="SAM" id="MobiDB-lite"/>
    </source>
</evidence>
<proteinExistence type="predicted"/>
<dbReference type="PANTHER" id="PTHR35394:SF5">
    <property type="entry name" value="DUF3176 DOMAIN-CONTAINING PROTEIN"/>
    <property type="match status" value="1"/>
</dbReference>
<organism evidence="3 4">
    <name type="scientific">Metarhizium robertsii</name>
    <dbReference type="NCBI Taxonomy" id="568076"/>
    <lineage>
        <taxon>Eukaryota</taxon>
        <taxon>Fungi</taxon>
        <taxon>Dikarya</taxon>
        <taxon>Ascomycota</taxon>
        <taxon>Pezizomycotina</taxon>
        <taxon>Sordariomycetes</taxon>
        <taxon>Hypocreomycetidae</taxon>
        <taxon>Hypocreales</taxon>
        <taxon>Clavicipitaceae</taxon>
        <taxon>Metarhizium</taxon>
    </lineage>
</organism>
<dbReference type="HOGENOM" id="CLU_015092_1_2_1"/>
<dbReference type="InterPro" id="IPR021514">
    <property type="entry name" value="DUF3176"/>
</dbReference>
<accession>A0A0A1URI2</accession>
<evidence type="ECO:0000313" key="3">
    <source>
        <dbReference type="EMBL" id="EXU98766.1"/>
    </source>
</evidence>
<gene>
    <name evidence="3" type="ORF">X797_008240</name>
</gene>
<feature type="transmembrane region" description="Helical" evidence="2">
    <location>
        <begin position="559"/>
        <end position="582"/>
    </location>
</feature>
<dbReference type="EMBL" id="JELW01000024">
    <property type="protein sequence ID" value="EXU98766.1"/>
    <property type="molecule type" value="Genomic_DNA"/>
</dbReference>
<keyword evidence="2" id="KW-1133">Transmembrane helix</keyword>
<dbReference type="Proteomes" id="UP000030151">
    <property type="component" value="Unassembled WGS sequence"/>
</dbReference>
<reference evidence="3 4" key="1">
    <citation type="submission" date="2014-02" db="EMBL/GenBank/DDBJ databases">
        <title>The genome sequence of the entomopathogenic fungus Metarhizium robertsii ARSEF 2575.</title>
        <authorList>
            <person name="Giuliano Garisto Donzelli B."/>
            <person name="Roe B.A."/>
            <person name="Macmil S.L."/>
            <person name="Krasnoff S.B."/>
            <person name="Gibson D.M."/>
        </authorList>
    </citation>
    <scope>NUCLEOTIDE SEQUENCE [LARGE SCALE GENOMIC DNA]</scope>
    <source>
        <strain evidence="3 4">ARSEF 2575</strain>
    </source>
</reference>
<dbReference type="Pfam" id="PF11374">
    <property type="entry name" value="DUF3176"/>
    <property type="match status" value="1"/>
</dbReference>